<evidence type="ECO:0000256" key="5">
    <source>
        <dbReference type="ARBA" id="ARBA00022840"/>
    </source>
</evidence>
<protein>
    <recommendedName>
        <fullName evidence="6">PhoH-like protein</fullName>
    </recommendedName>
</protein>
<comment type="similarity">
    <text evidence="2">Belongs to the PhoH family.</text>
</comment>
<dbReference type="Pfam" id="PF02562">
    <property type="entry name" value="PhoH"/>
    <property type="match status" value="1"/>
</dbReference>
<name>A0A1F5UXE3_FRAXR</name>
<keyword evidence="5" id="KW-0067">ATP-binding</keyword>
<sequence length="317" mass="35705">MRAQREIALKNVTEATALLGSFNRNLNIIHEWFPVQVRIRGDRLLIEGDEREVAQVAQLLDKLRELIDHGHIPELSDVEYLAEQIRAEQDVGSVLVDVVQHTHWGEPIRPKTKGQSRYVQAIEKHEIVFAIGPSGTGKTYLAVAMAVNSLKKSKVSRLILTRPAVEAGEELGFLPGDIQAKVNPYLRPLYDALYDILPGDEVKRYLESGRIEIAPLAFMRGRTLNNSFIILDEAQNTTSGQMKMFLTRLGLHSRAVITGDVTQIDLQRGVSGLVAVQRILEGIDEISFIYLEKSDVVRHPLVKRIIDAYEKMEQPKE</sequence>
<dbReference type="GO" id="GO:0005829">
    <property type="term" value="C:cytosol"/>
    <property type="evidence" value="ECO:0007669"/>
    <property type="project" value="TreeGrafter"/>
</dbReference>
<evidence type="ECO:0000313" key="8">
    <source>
        <dbReference type="EMBL" id="OGF55833.1"/>
    </source>
</evidence>
<dbReference type="FunFam" id="3.40.50.300:FF:000013">
    <property type="entry name" value="PhoH family ATPase"/>
    <property type="match status" value="1"/>
</dbReference>
<keyword evidence="4" id="KW-0547">Nucleotide-binding</keyword>
<gene>
    <name evidence="8" type="ORF">A2Z21_00500</name>
</gene>
<dbReference type="InterPro" id="IPR003593">
    <property type="entry name" value="AAA+_ATPase"/>
</dbReference>
<dbReference type="AlphaFoldDB" id="A0A1F5UXE3"/>
<comment type="subcellular location">
    <subcellularLocation>
        <location evidence="1">Cytoplasm</location>
    </subcellularLocation>
</comment>
<feature type="domain" description="AAA+ ATPase" evidence="7">
    <location>
        <begin position="124"/>
        <end position="280"/>
    </location>
</feature>
<dbReference type="SUPFAM" id="SSF52540">
    <property type="entry name" value="P-loop containing nucleoside triphosphate hydrolases"/>
    <property type="match status" value="1"/>
</dbReference>
<evidence type="ECO:0000313" key="9">
    <source>
        <dbReference type="Proteomes" id="UP000179157"/>
    </source>
</evidence>
<dbReference type="GO" id="GO:0005524">
    <property type="term" value="F:ATP binding"/>
    <property type="evidence" value="ECO:0007669"/>
    <property type="project" value="UniProtKB-KW"/>
</dbReference>
<evidence type="ECO:0000256" key="3">
    <source>
        <dbReference type="ARBA" id="ARBA00022490"/>
    </source>
</evidence>
<dbReference type="EMBL" id="MFGX01000047">
    <property type="protein sequence ID" value="OGF55833.1"/>
    <property type="molecule type" value="Genomic_DNA"/>
</dbReference>
<dbReference type="STRING" id="1817864.A2Z21_00500"/>
<dbReference type="SMART" id="SM00382">
    <property type="entry name" value="AAA"/>
    <property type="match status" value="1"/>
</dbReference>
<organism evidence="8 9">
    <name type="scientific">Fraserbacteria sp. (strain RBG_16_55_9)</name>
    <dbReference type="NCBI Taxonomy" id="1817864"/>
    <lineage>
        <taxon>Bacteria</taxon>
        <taxon>Candidatus Fraseribacteriota</taxon>
    </lineage>
</organism>
<keyword evidence="3" id="KW-0963">Cytoplasm</keyword>
<accession>A0A1F5UXE3</accession>
<dbReference type="Gene3D" id="3.40.50.300">
    <property type="entry name" value="P-loop containing nucleotide triphosphate hydrolases"/>
    <property type="match status" value="1"/>
</dbReference>
<comment type="caution">
    <text evidence="8">The sequence shown here is derived from an EMBL/GenBank/DDBJ whole genome shotgun (WGS) entry which is preliminary data.</text>
</comment>
<evidence type="ECO:0000259" key="7">
    <source>
        <dbReference type="SMART" id="SM00382"/>
    </source>
</evidence>
<dbReference type="PANTHER" id="PTHR30473:SF1">
    <property type="entry name" value="PHOH-LIKE PROTEIN"/>
    <property type="match status" value="1"/>
</dbReference>
<dbReference type="InterPro" id="IPR051451">
    <property type="entry name" value="PhoH2-like"/>
</dbReference>
<dbReference type="InterPro" id="IPR027417">
    <property type="entry name" value="P-loop_NTPase"/>
</dbReference>
<dbReference type="Proteomes" id="UP000179157">
    <property type="component" value="Unassembled WGS sequence"/>
</dbReference>
<dbReference type="PANTHER" id="PTHR30473">
    <property type="entry name" value="PROTEIN PHOH"/>
    <property type="match status" value="1"/>
</dbReference>
<evidence type="ECO:0000256" key="4">
    <source>
        <dbReference type="ARBA" id="ARBA00022741"/>
    </source>
</evidence>
<evidence type="ECO:0000256" key="1">
    <source>
        <dbReference type="ARBA" id="ARBA00004496"/>
    </source>
</evidence>
<dbReference type="InterPro" id="IPR003714">
    <property type="entry name" value="PhoH"/>
</dbReference>
<evidence type="ECO:0000256" key="2">
    <source>
        <dbReference type="ARBA" id="ARBA00010393"/>
    </source>
</evidence>
<proteinExistence type="inferred from homology"/>
<reference evidence="8 9" key="1">
    <citation type="journal article" date="2016" name="Nat. Commun.">
        <title>Thousands of microbial genomes shed light on interconnected biogeochemical processes in an aquifer system.</title>
        <authorList>
            <person name="Anantharaman K."/>
            <person name="Brown C.T."/>
            <person name="Hug L.A."/>
            <person name="Sharon I."/>
            <person name="Castelle C.J."/>
            <person name="Probst A.J."/>
            <person name="Thomas B.C."/>
            <person name="Singh A."/>
            <person name="Wilkins M.J."/>
            <person name="Karaoz U."/>
            <person name="Brodie E.L."/>
            <person name="Williams K.H."/>
            <person name="Hubbard S.S."/>
            <person name="Banfield J.F."/>
        </authorList>
    </citation>
    <scope>NUCLEOTIDE SEQUENCE [LARGE SCALE GENOMIC DNA]</scope>
    <source>
        <strain evidence="9">RBG_16_55_9</strain>
    </source>
</reference>
<evidence type="ECO:0000256" key="6">
    <source>
        <dbReference type="ARBA" id="ARBA00039970"/>
    </source>
</evidence>